<feature type="region of interest" description="Disordered" evidence="3">
    <location>
        <begin position="143"/>
        <end position="175"/>
    </location>
</feature>
<sequence>VFYDLRRNLDLPDVMGTYTQVGLHTLLDSAQIEYRVMASKFRDYLKSPAVGADIWRKHYENSFPELFQNDLFQEVNLPQFAKPLFRKLKLKHISPNKIEHSLANLGLTSGPKYIVRVIEALLEMLKNEDDLLKNFRSMVGSVPDEQQRDESVASTDQAPAAIAGSVPDEPQDSQDVISADQIQKATSQELSQKFRAFIDQFWFKVIGGGKKEQLRYYLSNMLAFDVIPRILGQALESGKHDNGNYNKALKLAENIHQLPDFAELFGPDSVNAPNYFEFIMLYATKQKLNGFETLLPVAQRVTAKTHRESIRQITRYEFPTNPTVTLYRRRPVEPFDAADLLGQRSYTDAAPRPVVVNPPYLGFDDTFQWEFHAFNATFRFLLEPNHDLIHPEATWSRVSFDHAHVPIDRSAIKIYRGHAMAVVTPTGLNDQSSSPSSQLFRHSRQAFGSERGWGDDSLPGDARLLIYAYDENGQPIFDGSFDVEGITYYVKPITLYEDTKRADDPTVASPIIRSPLHRNSSMIVYRSTDYAPDMASQSSSMLHRRQDALSSSPIRAQCATAQSEWNRQQMTAAVSHQLANLDKPTYLEVPHDPWIGLTRRSEMPKQWLRHMRRDTPQAGCPGSTRVVYFGVAADCTYVQAYQTPDKARAQILSNWNQASAVFERQFNVKLGVIELKILDSGCPTSPDNKIPWNRACASNYPIENRLSDFSQWRGSKGKDSAGLWHLMTNCPTGTEVGIAWLGTLCQTKTNQQSDGGYTSGTGISAVSREEWQIVAHEVGHNFGAIHDCEASTCPCTSAERCDCCPCSDQCNCDAKYIMNPTSPVKTKDFSPCSIERICSTIGAQGSCLKEPGSATVLGEAMCGNGIKEQGEECDCGTPDECENDPCCDGKTCKLAKGAACSDINDLCCSKCQVKPAKTVCRAQYSECDVEEVCDGNSSECPEDKQVEDGTDCGNSTTTGLQCANGQCTSRDAQCQTRGSPLGIKERCTLNIGADPCDFQCNHPSNGLACIFMSGTFTEGTICGWHAKCHDGRCKGDNGFYQFALLFQKNLAVSIPIAILIVLVVLGLVSSLCCRCFRRSPISAGKSSRRGGGWWRSKSAAPAADPNAIHMVPTTSYHLYRGASPSEYTNLDRSGGAGPHPYPHYVDPTPYNGPNEIHDGRDLLHPAPPSPRYLRS</sequence>
<dbReference type="GO" id="GO:0046872">
    <property type="term" value="F:metal ion binding"/>
    <property type="evidence" value="ECO:0007669"/>
    <property type="project" value="UniProtKB-KW"/>
</dbReference>
<keyword evidence="1" id="KW-1015">Disulfide bond</keyword>
<evidence type="ECO:0000259" key="6">
    <source>
        <dbReference type="PROSITE" id="PS50215"/>
    </source>
</evidence>
<evidence type="ECO:0000256" key="3">
    <source>
        <dbReference type="SAM" id="MobiDB-lite"/>
    </source>
</evidence>
<reference evidence="7" key="1">
    <citation type="submission" date="2022-07" db="EMBL/GenBank/DDBJ databases">
        <title>Phylogenomic reconstructions and comparative analyses of Kickxellomycotina fungi.</title>
        <authorList>
            <person name="Reynolds N.K."/>
            <person name="Stajich J.E."/>
            <person name="Barry K."/>
            <person name="Grigoriev I.V."/>
            <person name="Crous P."/>
            <person name="Smith M.E."/>
        </authorList>
    </citation>
    <scope>NUCLEOTIDE SEQUENCE</scope>
    <source>
        <strain evidence="7">RSA 567</strain>
    </source>
</reference>
<feature type="non-terminal residue" evidence="7">
    <location>
        <position position="1175"/>
    </location>
</feature>
<feature type="domain" description="Disintegrin" evidence="5">
    <location>
        <begin position="859"/>
        <end position="948"/>
    </location>
</feature>
<dbReference type="FunFam" id="4.10.70.10:FF:000001">
    <property type="entry name" value="Disintegrin and metalloproteinase domain-containing protein 22"/>
    <property type="match status" value="1"/>
</dbReference>
<dbReference type="InterPro" id="IPR036436">
    <property type="entry name" value="Disintegrin_dom_sf"/>
</dbReference>
<protein>
    <recommendedName>
        <fullName evidence="9">Zinc metalloprotease</fullName>
    </recommendedName>
</protein>
<keyword evidence="8" id="KW-1185">Reference proteome</keyword>
<feature type="domain" description="Peptidase M12B" evidence="6">
    <location>
        <begin position="625"/>
        <end position="837"/>
    </location>
</feature>
<feature type="compositionally biased region" description="Pro residues" evidence="3">
    <location>
        <begin position="1165"/>
        <end position="1175"/>
    </location>
</feature>
<evidence type="ECO:0000313" key="8">
    <source>
        <dbReference type="Proteomes" id="UP001151582"/>
    </source>
</evidence>
<evidence type="ECO:0000259" key="5">
    <source>
        <dbReference type="PROSITE" id="PS50214"/>
    </source>
</evidence>
<evidence type="ECO:0000256" key="2">
    <source>
        <dbReference type="PROSITE-ProRule" id="PRU00276"/>
    </source>
</evidence>
<dbReference type="PROSITE" id="PS50215">
    <property type="entry name" value="ADAM_MEPRO"/>
    <property type="match status" value="1"/>
</dbReference>
<evidence type="ECO:0000256" key="1">
    <source>
        <dbReference type="ARBA" id="ARBA00023157"/>
    </source>
</evidence>
<dbReference type="PANTHER" id="PTHR11905">
    <property type="entry name" value="ADAM A DISINTEGRIN AND METALLOPROTEASE DOMAIN"/>
    <property type="match status" value="1"/>
</dbReference>
<dbReference type="GO" id="GO:0006508">
    <property type="term" value="P:proteolysis"/>
    <property type="evidence" value="ECO:0007669"/>
    <property type="project" value="InterPro"/>
</dbReference>
<gene>
    <name evidence="7" type="ORF">H4R34_000265</name>
</gene>
<evidence type="ECO:0000313" key="7">
    <source>
        <dbReference type="EMBL" id="KAJ1985088.1"/>
    </source>
</evidence>
<dbReference type="Proteomes" id="UP001151582">
    <property type="component" value="Unassembled WGS sequence"/>
</dbReference>
<dbReference type="PANTHER" id="PTHR11905:SF159">
    <property type="entry name" value="ADAM METALLOPROTEASE"/>
    <property type="match status" value="1"/>
</dbReference>
<comment type="caution">
    <text evidence="2">Lacks conserved residue(s) required for the propagation of feature annotation.</text>
</comment>
<dbReference type="Pfam" id="PF13688">
    <property type="entry name" value="Reprolysin_5"/>
    <property type="match status" value="1"/>
</dbReference>
<keyword evidence="4" id="KW-1133">Transmembrane helix</keyword>
<dbReference type="AlphaFoldDB" id="A0A9W8B8J6"/>
<accession>A0A9W8B8J6</accession>
<name>A0A9W8B8J6_9FUNG</name>
<feature type="binding site" evidence="2">
    <location>
        <position position="786"/>
    </location>
    <ligand>
        <name>Zn(2+)</name>
        <dbReference type="ChEBI" id="CHEBI:29105"/>
        <note>catalytic</note>
    </ligand>
</feature>
<proteinExistence type="predicted"/>
<dbReference type="SUPFAM" id="SSF57552">
    <property type="entry name" value="Blood coagulation inhibitor (disintegrin)"/>
    <property type="match status" value="1"/>
</dbReference>
<keyword evidence="4" id="KW-0812">Transmembrane</keyword>
<feature type="binding site" evidence="2">
    <location>
        <position position="776"/>
    </location>
    <ligand>
        <name>Zn(2+)</name>
        <dbReference type="ChEBI" id="CHEBI:29105"/>
        <note>catalytic</note>
    </ligand>
</feature>
<dbReference type="InterPro" id="IPR024079">
    <property type="entry name" value="MetalloPept_cat_dom_sf"/>
</dbReference>
<feature type="active site" evidence="2">
    <location>
        <position position="777"/>
    </location>
</feature>
<dbReference type="InterPro" id="IPR001762">
    <property type="entry name" value="Disintegrin_dom"/>
</dbReference>
<dbReference type="OrthoDB" id="5951731at2759"/>
<feature type="transmembrane region" description="Helical" evidence="4">
    <location>
        <begin position="1050"/>
        <end position="1076"/>
    </location>
</feature>
<keyword evidence="4" id="KW-0472">Membrane</keyword>
<comment type="caution">
    <text evidence="7">The sequence shown here is derived from an EMBL/GenBank/DDBJ whole genome shotgun (WGS) entry which is preliminary data.</text>
</comment>
<dbReference type="SMART" id="SM00050">
    <property type="entry name" value="DISIN"/>
    <property type="match status" value="1"/>
</dbReference>
<evidence type="ECO:0000256" key="4">
    <source>
        <dbReference type="SAM" id="Phobius"/>
    </source>
</evidence>
<dbReference type="PROSITE" id="PS50214">
    <property type="entry name" value="DISINTEGRIN_2"/>
    <property type="match status" value="1"/>
</dbReference>
<dbReference type="EMBL" id="JANBQB010000005">
    <property type="protein sequence ID" value="KAJ1985088.1"/>
    <property type="molecule type" value="Genomic_DNA"/>
</dbReference>
<feature type="region of interest" description="Disordered" evidence="3">
    <location>
        <begin position="1129"/>
        <end position="1175"/>
    </location>
</feature>
<dbReference type="GO" id="GO:0004222">
    <property type="term" value="F:metalloendopeptidase activity"/>
    <property type="evidence" value="ECO:0007669"/>
    <property type="project" value="InterPro"/>
</dbReference>
<dbReference type="InterPro" id="IPR001590">
    <property type="entry name" value="Peptidase_M12B"/>
</dbReference>
<feature type="binding site" evidence="2">
    <location>
        <position position="780"/>
    </location>
    <ligand>
        <name>Zn(2+)</name>
        <dbReference type="ChEBI" id="CHEBI:29105"/>
        <note>catalytic</note>
    </ligand>
</feature>
<dbReference type="Gene3D" id="4.10.70.10">
    <property type="entry name" value="Disintegrin domain"/>
    <property type="match status" value="1"/>
</dbReference>
<keyword evidence="2" id="KW-0862">Zinc</keyword>
<dbReference type="SUPFAM" id="SSF55486">
    <property type="entry name" value="Metalloproteases ('zincins'), catalytic domain"/>
    <property type="match status" value="1"/>
</dbReference>
<keyword evidence="2" id="KW-0479">Metal-binding</keyword>
<organism evidence="7 8">
    <name type="scientific">Dimargaris verticillata</name>
    <dbReference type="NCBI Taxonomy" id="2761393"/>
    <lineage>
        <taxon>Eukaryota</taxon>
        <taxon>Fungi</taxon>
        <taxon>Fungi incertae sedis</taxon>
        <taxon>Zoopagomycota</taxon>
        <taxon>Kickxellomycotina</taxon>
        <taxon>Dimargaritomycetes</taxon>
        <taxon>Dimargaritales</taxon>
        <taxon>Dimargaritaceae</taxon>
        <taxon>Dimargaris</taxon>
    </lineage>
</organism>
<dbReference type="Gene3D" id="3.40.390.10">
    <property type="entry name" value="Collagenase (Catalytic Domain)"/>
    <property type="match status" value="1"/>
</dbReference>
<dbReference type="Pfam" id="PF00200">
    <property type="entry name" value="Disintegrin"/>
    <property type="match status" value="1"/>
</dbReference>
<evidence type="ECO:0008006" key="9">
    <source>
        <dbReference type="Google" id="ProtNLM"/>
    </source>
</evidence>